<accession>A0ABX2IHU1</accession>
<protein>
    <submittedName>
        <fullName evidence="1">Uncharacterized protein</fullName>
    </submittedName>
</protein>
<keyword evidence="2" id="KW-1185">Reference proteome</keyword>
<evidence type="ECO:0000313" key="1">
    <source>
        <dbReference type="EMBL" id="NSL56386.1"/>
    </source>
</evidence>
<dbReference type="RefSeq" id="WP_170022731.1">
    <property type="nucleotide sequence ID" value="NZ_JABCSC020000004.1"/>
</dbReference>
<name>A0ABX2IHU1_9RHOO</name>
<gene>
    <name evidence="1" type="ORF">HJ583_015215</name>
</gene>
<sequence length="85" mass="9901">MTFLAYRKKREEPWLPEQHGVGRKQAQIKLREHIGANQYNKRAIFPKNAEMREEGVRDDETISHCTNDAVEGCALYSKKTQIARN</sequence>
<proteinExistence type="predicted"/>
<dbReference type="EMBL" id="JABCSC020000004">
    <property type="protein sequence ID" value="NSL56386.1"/>
    <property type="molecule type" value="Genomic_DNA"/>
</dbReference>
<evidence type="ECO:0000313" key="2">
    <source>
        <dbReference type="Proteomes" id="UP000778523"/>
    </source>
</evidence>
<comment type="caution">
    <text evidence="1">The sequence shown here is derived from an EMBL/GenBank/DDBJ whole genome shotgun (WGS) entry which is preliminary data.</text>
</comment>
<reference evidence="1 2" key="1">
    <citation type="submission" date="2020-06" db="EMBL/GenBank/DDBJ databases">
        <title>Draft genome of Uliginosibacterium sp. IMCC34675.</title>
        <authorList>
            <person name="Song J."/>
        </authorList>
    </citation>
    <scope>NUCLEOTIDE SEQUENCE [LARGE SCALE GENOMIC DNA]</scope>
    <source>
        <strain evidence="1 2">IMCC34675</strain>
    </source>
</reference>
<dbReference type="Proteomes" id="UP000778523">
    <property type="component" value="Unassembled WGS sequence"/>
</dbReference>
<organism evidence="1 2">
    <name type="scientific">Uliginosibacterium aquaticum</name>
    <dbReference type="NCBI Taxonomy" id="2731212"/>
    <lineage>
        <taxon>Bacteria</taxon>
        <taxon>Pseudomonadati</taxon>
        <taxon>Pseudomonadota</taxon>
        <taxon>Betaproteobacteria</taxon>
        <taxon>Rhodocyclales</taxon>
        <taxon>Zoogloeaceae</taxon>
        <taxon>Uliginosibacterium</taxon>
    </lineage>
</organism>